<dbReference type="FunCoup" id="Q54IB8">
    <property type="interactions" value="1"/>
</dbReference>
<dbReference type="dictyBase" id="DDB_G0288853"/>
<dbReference type="GeneID" id="8626844"/>
<dbReference type="PANTHER" id="PTHR32134">
    <property type="entry name" value="FNIP REPEAT-CONTAINING PROTEIN"/>
    <property type="match status" value="1"/>
</dbReference>
<keyword evidence="3" id="KW-1185">Reference proteome</keyword>
<dbReference type="AlphaFoldDB" id="Q54IB8"/>
<dbReference type="Pfam" id="PF05725">
    <property type="entry name" value="FNIP"/>
    <property type="match status" value="5"/>
</dbReference>
<proteinExistence type="predicted"/>
<dbReference type="SMR" id="Q54IB8"/>
<dbReference type="EMBL" id="AAFI02000125">
    <property type="protein sequence ID" value="EAL63048.1"/>
    <property type="molecule type" value="Genomic_DNA"/>
</dbReference>
<organism evidence="2 3">
    <name type="scientific">Dictyostelium discoideum</name>
    <name type="common">Social amoeba</name>
    <dbReference type="NCBI Taxonomy" id="44689"/>
    <lineage>
        <taxon>Eukaryota</taxon>
        <taxon>Amoebozoa</taxon>
        <taxon>Evosea</taxon>
        <taxon>Eumycetozoa</taxon>
        <taxon>Dictyostelia</taxon>
        <taxon>Dictyosteliales</taxon>
        <taxon>Dictyosteliaceae</taxon>
        <taxon>Dictyostelium</taxon>
    </lineage>
</organism>
<dbReference type="PANTHER" id="PTHR32134:SF180">
    <property type="entry name" value="FNIP REPEAT-CONTAINING PROTEIN"/>
    <property type="match status" value="1"/>
</dbReference>
<evidence type="ECO:0000256" key="1">
    <source>
        <dbReference type="ARBA" id="ARBA00022737"/>
    </source>
</evidence>
<dbReference type="InParanoid" id="Q54IB8"/>
<dbReference type="eggNOG" id="ENOG502SFQ3">
    <property type="taxonomic scope" value="Eukaryota"/>
</dbReference>
<comment type="caution">
    <text evidence="2">The sequence shown here is derived from an EMBL/GenBank/DDBJ whole genome shotgun (WGS) entry which is preliminary data.</text>
</comment>
<dbReference type="VEuPathDB" id="AmoebaDB:DDB_G0288853"/>
<accession>Q54IB8</accession>
<dbReference type="RefSeq" id="XP_636559.1">
    <property type="nucleotide sequence ID" value="XM_631467.1"/>
</dbReference>
<sequence>MIEQFENKNEKLFFSIWRNCYLKNEIIKSMRLLKQNEFKLFFRLEDLRRYKYRDYLCGIVIAENKEIQKNDIPDNGGIPFNCSFIPNTVKELHFDRIYSNLICFEKLPTSIDTINNYYYENRYKPKVAVTPSIKTLIFTKYQGKITNETIPNTVETLIFGKNWKMFIAKILPDSLTHLILTINHPFNSQDENKYFLPKFLKTLQINSDLIGIKKDMLSNTIENLTLNIYNENPIEKQSIPNSVKNLNLTISGYKTKLLISNEILPKSLQKLLIKNVGFIYIENDSFKFTNNLTELNLIGSQFNDDLIKDLLPPSLLILKLSKCFNKPIYLNSFPNNLIHLEFGKMFNHPILPSVLPSSLTFLKLSDHFNQKIFRTSFPINLKSLIFGELSSNFNQIIEPNILPQSITYLDFYCPNYKYIIDTPNILPSSLITLVRSNSIKHLITENALPITLKFIKY</sequence>
<evidence type="ECO:0000313" key="3">
    <source>
        <dbReference type="Proteomes" id="UP000002195"/>
    </source>
</evidence>
<reference evidence="2 3" key="1">
    <citation type="journal article" date="2005" name="Nature">
        <title>The genome of the social amoeba Dictyostelium discoideum.</title>
        <authorList>
            <consortium name="The Dictyostelium discoideum Sequencing Consortium"/>
            <person name="Eichinger L."/>
            <person name="Pachebat J.A."/>
            <person name="Glockner G."/>
            <person name="Rajandream M.A."/>
            <person name="Sucgang R."/>
            <person name="Berriman M."/>
            <person name="Song J."/>
            <person name="Olsen R."/>
            <person name="Szafranski K."/>
            <person name="Xu Q."/>
            <person name="Tunggal B."/>
            <person name="Kummerfeld S."/>
            <person name="Madera M."/>
            <person name="Konfortov B.A."/>
            <person name="Rivero F."/>
            <person name="Bankier A.T."/>
            <person name="Lehmann R."/>
            <person name="Hamlin N."/>
            <person name="Davies R."/>
            <person name="Gaudet P."/>
            <person name="Fey P."/>
            <person name="Pilcher K."/>
            <person name="Chen G."/>
            <person name="Saunders D."/>
            <person name="Sodergren E."/>
            <person name="Davis P."/>
            <person name="Kerhornou A."/>
            <person name="Nie X."/>
            <person name="Hall N."/>
            <person name="Anjard C."/>
            <person name="Hemphill L."/>
            <person name="Bason N."/>
            <person name="Farbrother P."/>
            <person name="Desany B."/>
            <person name="Just E."/>
            <person name="Morio T."/>
            <person name="Rost R."/>
            <person name="Churcher C."/>
            <person name="Cooper J."/>
            <person name="Haydock S."/>
            <person name="van Driessche N."/>
            <person name="Cronin A."/>
            <person name="Goodhead I."/>
            <person name="Muzny D."/>
            <person name="Mourier T."/>
            <person name="Pain A."/>
            <person name="Lu M."/>
            <person name="Harper D."/>
            <person name="Lindsay R."/>
            <person name="Hauser H."/>
            <person name="James K."/>
            <person name="Quiles M."/>
            <person name="Madan Babu M."/>
            <person name="Saito T."/>
            <person name="Buchrieser C."/>
            <person name="Wardroper A."/>
            <person name="Felder M."/>
            <person name="Thangavelu M."/>
            <person name="Johnson D."/>
            <person name="Knights A."/>
            <person name="Loulseged H."/>
            <person name="Mungall K."/>
            <person name="Oliver K."/>
            <person name="Price C."/>
            <person name="Quail M.A."/>
            <person name="Urushihara H."/>
            <person name="Hernandez J."/>
            <person name="Rabbinowitsch E."/>
            <person name="Steffen D."/>
            <person name="Sanders M."/>
            <person name="Ma J."/>
            <person name="Kohara Y."/>
            <person name="Sharp S."/>
            <person name="Simmonds M."/>
            <person name="Spiegler S."/>
            <person name="Tivey A."/>
            <person name="Sugano S."/>
            <person name="White B."/>
            <person name="Walker D."/>
            <person name="Woodward J."/>
            <person name="Winckler T."/>
            <person name="Tanaka Y."/>
            <person name="Shaulsky G."/>
            <person name="Schleicher M."/>
            <person name="Weinstock G."/>
            <person name="Rosenthal A."/>
            <person name="Cox E.C."/>
            <person name="Chisholm R.L."/>
            <person name="Gibbs R."/>
            <person name="Loomis W.F."/>
            <person name="Platzer M."/>
            <person name="Kay R.R."/>
            <person name="Williams J."/>
            <person name="Dear P.H."/>
            <person name="Noegel A.A."/>
            <person name="Barrell B."/>
            <person name="Kuspa A."/>
        </authorList>
    </citation>
    <scope>NUCLEOTIDE SEQUENCE [LARGE SCALE GENOMIC DNA]</scope>
    <source>
        <strain evidence="2 3">AX4</strain>
    </source>
</reference>
<protein>
    <recommendedName>
        <fullName evidence="4">FNIP repeat-containing protein</fullName>
    </recommendedName>
</protein>
<dbReference type="PhylomeDB" id="Q54IB8"/>
<dbReference type="SUPFAM" id="SSF52058">
    <property type="entry name" value="L domain-like"/>
    <property type="match status" value="1"/>
</dbReference>
<dbReference type="InterPro" id="IPR008615">
    <property type="entry name" value="FNIP"/>
</dbReference>
<dbReference type="KEGG" id="ddi:DDB_G0288853"/>
<evidence type="ECO:0008006" key="4">
    <source>
        <dbReference type="Google" id="ProtNLM"/>
    </source>
</evidence>
<dbReference type="HOGENOM" id="CLU_029080_1_0_1"/>
<dbReference type="InterPro" id="IPR051251">
    <property type="entry name" value="STK_FNIP-Repeat"/>
</dbReference>
<dbReference type="Proteomes" id="UP000002195">
    <property type="component" value="Unassembled WGS sequence"/>
</dbReference>
<name>Q54IB8_DICDI</name>
<evidence type="ECO:0000313" key="2">
    <source>
        <dbReference type="EMBL" id="EAL63048.1"/>
    </source>
</evidence>
<keyword evidence="1" id="KW-0677">Repeat</keyword>
<gene>
    <name evidence="2" type="ORF">DDB_G0288853</name>
</gene>
<dbReference type="PaxDb" id="44689-DDB0188147"/>
<dbReference type="GlyGen" id="Q54IB8">
    <property type="glycosylation" value="1 site"/>
</dbReference>